<organism evidence="2 3">
    <name type="scientific">Roseomonas haemaphysalidis</name>
    <dbReference type="NCBI Taxonomy" id="2768162"/>
    <lineage>
        <taxon>Bacteria</taxon>
        <taxon>Pseudomonadati</taxon>
        <taxon>Pseudomonadota</taxon>
        <taxon>Alphaproteobacteria</taxon>
        <taxon>Acetobacterales</taxon>
        <taxon>Roseomonadaceae</taxon>
        <taxon>Roseomonas</taxon>
    </lineage>
</organism>
<feature type="compositionally biased region" description="Low complexity" evidence="1">
    <location>
        <begin position="77"/>
        <end position="101"/>
    </location>
</feature>
<feature type="compositionally biased region" description="Low complexity" evidence="1">
    <location>
        <begin position="42"/>
        <end position="58"/>
    </location>
</feature>
<gene>
    <name evidence="2" type="ORF">IAI61_01315</name>
</gene>
<keyword evidence="3" id="KW-1185">Reference proteome</keyword>
<feature type="compositionally biased region" description="Polar residues" evidence="1">
    <location>
        <begin position="21"/>
        <end position="41"/>
    </location>
</feature>
<sequence length="137" mass="13546">MPPLLNTSFWGGVSSTPCSLTDQLWPVSSQPSAKRTASPNCSSGSAPAAKASRSSAMAGVITTTPRAVSSRAAKRLAASPVSATSSAPAASDSSSSACQSPGRPFSRMLSGTVPVASGLAIAAPLPFALAGEVGPEW</sequence>
<dbReference type="EMBL" id="JACTNG010000001">
    <property type="protein sequence ID" value="MBO1077652.1"/>
    <property type="molecule type" value="Genomic_DNA"/>
</dbReference>
<proteinExistence type="predicted"/>
<dbReference type="Proteomes" id="UP001518989">
    <property type="component" value="Unassembled WGS sequence"/>
</dbReference>
<evidence type="ECO:0000313" key="2">
    <source>
        <dbReference type="EMBL" id="MBO1077652.1"/>
    </source>
</evidence>
<reference evidence="2 3" key="1">
    <citation type="submission" date="2020-09" db="EMBL/GenBank/DDBJ databases">
        <title>Roseomonas.</title>
        <authorList>
            <person name="Zhu W."/>
        </authorList>
    </citation>
    <scope>NUCLEOTIDE SEQUENCE [LARGE SCALE GENOMIC DNA]</scope>
    <source>
        <strain evidence="2 3">573</strain>
    </source>
</reference>
<evidence type="ECO:0000313" key="3">
    <source>
        <dbReference type="Proteomes" id="UP001518989"/>
    </source>
</evidence>
<accession>A0ABS3KJP1</accession>
<name>A0ABS3KJP1_9PROT</name>
<protein>
    <submittedName>
        <fullName evidence="2">Uncharacterized protein</fullName>
    </submittedName>
</protein>
<feature type="region of interest" description="Disordered" evidence="1">
    <location>
        <begin position="21"/>
        <end position="109"/>
    </location>
</feature>
<comment type="caution">
    <text evidence="2">The sequence shown here is derived from an EMBL/GenBank/DDBJ whole genome shotgun (WGS) entry which is preliminary data.</text>
</comment>
<evidence type="ECO:0000256" key="1">
    <source>
        <dbReference type="SAM" id="MobiDB-lite"/>
    </source>
</evidence>